<evidence type="ECO:0000256" key="5">
    <source>
        <dbReference type="ARBA" id="ARBA00023163"/>
    </source>
</evidence>
<dbReference type="Pfam" id="PF08281">
    <property type="entry name" value="Sigma70_r4_2"/>
    <property type="match status" value="1"/>
</dbReference>
<evidence type="ECO:0000256" key="3">
    <source>
        <dbReference type="ARBA" id="ARBA00023082"/>
    </source>
</evidence>
<keyword evidence="5" id="KW-0804">Transcription</keyword>
<gene>
    <name evidence="8" type="ORF">GCM10009839_90140</name>
</gene>
<comment type="similarity">
    <text evidence="1">Belongs to the sigma-70 factor family. ECF subfamily.</text>
</comment>
<accession>A0ABN2VKL0</accession>
<evidence type="ECO:0000313" key="8">
    <source>
        <dbReference type="EMBL" id="GAA2064593.1"/>
    </source>
</evidence>
<keyword evidence="4" id="KW-0238">DNA-binding</keyword>
<dbReference type="InterPro" id="IPR007627">
    <property type="entry name" value="RNA_pol_sigma70_r2"/>
</dbReference>
<evidence type="ECO:0000256" key="1">
    <source>
        <dbReference type="ARBA" id="ARBA00010641"/>
    </source>
</evidence>
<dbReference type="Gene3D" id="1.10.10.10">
    <property type="entry name" value="Winged helix-like DNA-binding domain superfamily/Winged helix DNA-binding domain"/>
    <property type="match status" value="1"/>
</dbReference>
<dbReference type="InterPro" id="IPR013325">
    <property type="entry name" value="RNA_pol_sigma_r2"/>
</dbReference>
<evidence type="ECO:0000259" key="6">
    <source>
        <dbReference type="Pfam" id="PF04542"/>
    </source>
</evidence>
<dbReference type="InterPro" id="IPR014284">
    <property type="entry name" value="RNA_pol_sigma-70_dom"/>
</dbReference>
<dbReference type="Pfam" id="PF04542">
    <property type="entry name" value="Sigma70_r2"/>
    <property type="match status" value="1"/>
</dbReference>
<dbReference type="EMBL" id="BAAAQN010000097">
    <property type="protein sequence ID" value="GAA2064593.1"/>
    <property type="molecule type" value="Genomic_DNA"/>
</dbReference>
<evidence type="ECO:0000256" key="4">
    <source>
        <dbReference type="ARBA" id="ARBA00023125"/>
    </source>
</evidence>
<dbReference type="InterPro" id="IPR014325">
    <property type="entry name" value="RNA_pol_sigma-E_actinobac"/>
</dbReference>
<organism evidence="8 9">
    <name type="scientific">Catenulispora yoronensis</name>
    <dbReference type="NCBI Taxonomy" id="450799"/>
    <lineage>
        <taxon>Bacteria</taxon>
        <taxon>Bacillati</taxon>
        <taxon>Actinomycetota</taxon>
        <taxon>Actinomycetes</taxon>
        <taxon>Catenulisporales</taxon>
        <taxon>Catenulisporaceae</taxon>
        <taxon>Catenulispora</taxon>
    </lineage>
</organism>
<dbReference type="InterPro" id="IPR039425">
    <property type="entry name" value="RNA_pol_sigma-70-like"/>
</dbReference>
<name>A0ABN2VKL0_9ACTN</name>
<sequence>MAAPHGIPARAFFRIVQPFHASLRLMPDLGGEQVMRPDEEAEFRRYVTDRAQALRRTAHLMCGDWHQAEDLVQTALLKLYRAWRRVEHPGNRDAYVRQVVVRALIDEQRRGWRRERPFGAFPDNVAAIETATSTEDRDELLTALARIPARQRATLVLRFWEDYSVEQAAKALNCSEGTVKSQTARGLTALREALAGIREPSAD</sequence>
<dbReference type="Proteomes" id="UP001500751">
    <property type="component" value="Unassembled WGS sequence"/>
</dbReference>
<dbReference type="NCBIfam" id="TIGR02937">
    <property type="entry name" value="sigma70-ECF"/>
    <property type="match status" value="1"/>
</dbReference>
<evidence type="ECO:0000259" key="7">
    <source>
        <dbReference type="Pfam" id="PF08281"/>
    </source>
</evidence>
<evidence type="ECO:0000256" key="2">
    <source>
        <dbReference type="ARBA" id="ARBA00023015"/>
    </source>
</evidence>
<dbReference type="InterPro" id="IPR013324">
    <property type="entry name" value="RNA_pol_sigma_r3/r4-like"/>
</dbReference>
<dbReference type="CDD" id="cd06171">
    <property type="entry name" value="Sigma70_r4"/>
    <property type="match status" value="1"/>
</dbReference>
<dbReference type="PANTHER" id="PTHR43133">
    <property type="entry name" value="RNA POLYMERASE ECF-TYPE SIGMA FACTO"/>
    <property type="match status" value="1"/>
</dbReference>
<dbReference type="SUPFAM" id="SSF88946">
    <property type="entry name" value="Sigma2 domain of RNA polymerase sigma factors"/>
    <property type="match status" value="1"/>
</dbReference>
<keyword evidence="9" id="KW-1185">Reference proteome</keyword>
<proteinExistence type="inferred from homology"/>
<dbReference type="Gene3D" id="1.10.1740.10">
    <property type="match status" value="1"/>
</dbReference>
<comment type="caution">
    <text evidence="8">The sequence shown here is derived from an EMBL/GenBank/DDBJ whole genome shotgun (WGS) entry which is preliminary data.</text>
</comment>
<reference evidence="8 9" key="1">
    <citation type="journal article" date="2019" name="Int. J. Syst. Evol. Microbiol.">
        <title>The Global Catalogue of Microorganisms (GCM) 10K type strain sequencing project: providing services to taxonomists for standard genome sequencing and annotation.</title>
        <authorList>
            <consortium name="The Broad Institute Genomics Platform"/>
            <consortium name="The Broad Institute Genome Sequencing Center for Infectious Disease"/>
            <person name="Wu L."/>
            <person name="Ma J."/>
        </authorList>
    </citation>
    <scope>NUCLEOTIDE SEQUENCE [LARGE SCALE GENOMIC DNA]</scope>
    <source>
        <strain evidence="8 9">JCM 16014</strain>
    </source>
</reference>
<protein>
    <submittedName>
        <fullName evidence="8">SigE family RNA polymerase sigma factor</fullName>
    </submittedName>
</protein>
<dbReference type="InterPro" id="IPR013249">
    <property type="entry name" value="RNA_pol_sigma70_r4_t2"/>
</dbReference>
<evidence type="ECO:0000313" key="9">
    <source>
        <dbReference type="Proteomes" id="UP001500751"/>
    </source>
</evidence>
<keyword evidence="2" id="KW-0805">Transcription regulation</keyword>
<dbReference type="NCBIfam" id="TIGR02983">
    <property type="entry name" value="SigE-fam_strep"/>
    <property type="match status" value="1"/>
</dbReference>
<dbReference type="SUPFAM" id="SSF88659">
    <property type="entry name" value="Sigma3 and sigma4 domains of RNA polymerase sigma factors"/>
    <property type="match status" value="1"/>
</dbReference>
<dbReference type="PANTHER" id="PTHR43133:SF50">
    <property type="entry name" value="ECF RNA POLYMERASE SIGMA FACTOR SIGM"/>
    <property type="match status" value="1"/>
</dbReference>
<dbReference type="InterPro" id="IPR036388">
    <property type="entry name" value="WH-like_DNA-bd_sf"/>
</dbReference>
<keyword evidence="3" id="KW-0731">Sigma factor</keyword>
<feature type="domain" description="RNA polymerase sigma-70 region 2" evidence="6">
    <location>
        <begin position="51"/>
        <end position="114"/>
    </location>
</feature>
<feature type="domain" description="RNA polymerase sigma factor 70 region 4 type 2" evidence="7">
    <location>
        <begin position="138"/>
        <end position="190"/>
    </location>
</feature>